<organism evidence="2 3">
    <name type="scientific">Acidilobus saccharovorans (strain DSM 16705 / JCM 18335 / VKM B-2471 / 345-15)</name>
    <dbReference type="NCBI Taxonomy" id="666510"/>
    <lineage>
        <taxon>Archaea</taxon>
        <taxon>Thermoproteota</taxon>
        <taxon>Thermoprotei</taxon>
        <taxon>Acidilobales</taxon>
        <taxon>Acidilobaceae</taxon>
        <taxon>Acidilobus</taxon>
    </lineage>
</organism>
<keyword evidence="1" id="KW-0812">Transmembrane</keyword>
<dbReference type="HOGENOM" id="CLU_1709011_0_0_2"/>
<reference evidence="2 3" key="1">
    <citation type="journal article" date="2010" name="Appl. Environ. Microbiol.">
        <title>The genome sequence of the crenarchaeon Acidilobus saccharovorans supports a new order, Acidilobales, and suggests an important ecological role in terrestrial acidic hot springs.</title>
        <authorList>
            <person name="Mardanov A.V."/>
            <person name="Svetlitchnyi V.A."/>
            <person name="Beletsky A.V."/>
            <person name="Prokofeva M.I."/>
            <person name="Bonch-Osmolovskaya E.A."/>
            <person name="Ravin N.V."/>
            <person name="Skryabin K.G."/>
        </authorList>
    </citation>
    <scope>NUCLEOTIDE SEQUENCE [LARGE SCALE GENOMIC DNA]</scope>
    <source>
        <strain evidence="3">DSM 16705 / JCM 18335 / VKM B-2471 / 345-15</strain>
    </source>
</reference>
<proteinExistence type="predicted"/>
<dbReference type="AlphaFoldDB" id="D9PZJ0"/>
<dbReference type="RefSeq" id="WP_013265990.1">
    <property type="nucleotide sequence ID" value="NC_014374.1"/>
</dbReference>
<protein>
    <submittedName>
        <fullName evidence="2">Uncharacterized protein</fullName>
    </submittedName>
</protein>
<dbReference type="EMBL" id="CP001742">
    <property type="protein sequence ID" value="ADL18478.1"/>
    <property type="molecule type" value="Genomic_DNA"/>
</dbReference>
<accession>D9PZJ0</accession>
<dbReference type="KEGG" id="asc:ASAC_0070"/>
<dbReference type="GeneID" id="9498281"/>
<gene>
    <name evidence="2" type="ordered locus">ASAC_0070</name>
</gene>
<dbReference type="eggNOG" id="arCOG03681">
    <property type="taxonomic scope" value="Archaea"/>
</dbReference>
<feature type="transmembrane region" description="Helical" evidence="1">
    <location>
        <begin position="89"/>
        <end position="108"/>
    </location>
</feature>
<evidence type="ECO:0000256" key="1">
    <source>
        <dbReference type="SAM" id="Phobius"/>
    </source>
</evidence>
<evidence type="ECO:0000313" key="2">
    <source>
        <dbReference type="EMBL" id="ADL18478.1"/>
    </source>
</evidence>
<keyword evidence="1" id="KW-0472">Membrane</keyword>
<dbReference type="STRING" id="666510.ASAC_0070"/>
<keyword evidence="1" id="KW-1133">Transmembrane helix</keyword>
<evidence type="ECO:0000313" key="3">
    <source>
        <dbReference type="Proteomes" id="UP000000346"/>
    </source>
</evidence>
<dbReference type="InParanoid" id="D9PZJ0"/>
<name>D9PZJ0_ACIS3</name>
<dbReference type="Proteomes" id="UP000000346">
    <property type="component" value="Chromosome"/>
</dbReference>
<sequence length="153" mass="16959">MNWDDVVKVVLSMPPHRDLALLKSQLPSPRLSGFRRRWLSEPRGQRADWEKVMPDGRSVHVREYRDHYLVHWDIASPSRSALRHLVYDAPHWLIVAVAAAVTAISVLLGPGAKVGAAGGLMATGNMLLGYRRSLIAPAEPLRLQGQLEGVLTT</sequence>
<keyword evidence="3" id="KW-1185">Reference proteome</keyword>
<dbReference type="OrthoDB" id="256445at2157"/>